<dbReference type="EMBL" id="QLMI01000003">
    <property type="protein sequence ID" value="RAK23748.1"/>
    <property type="molecule type" value="Genomic_DNA"/>
</dbReference>
<evidence type="ECO:0000313" key="2">
    <source>
        <dbReference type="EMBL" id="RAK23748.1"/>
    </source>
</evidence>
<keyword evidence="3" id="KW-1185">Reference proteome</keyword>
<evidence type="ECO:0000256" key="1">
    <source>
        <dbReference type="SAM" id="Phobius"/>
    </source>
</evidence>
<dbReference type="Proteomes" id="UP000249620">
    <property type="component" value="Unassembled WGS sequence"/>
</dbReference>
<keyword evidence="1" id="KW-0812">Transmembrane</keyword>
<evidence type="ECO:0000313" key="3">
    <source>
        <dbReference type="Proteomes" id="UP000249620"/>
    </source>
</evidence>
<protein>
    <submittedName>
        <fullName evidence="2">Uncharacterized protein</fullName>
    </submittedName>
</protein>
<proteinExistence type="predicted"/>
<accession>A0A327YRR5</accession>
<feature type="transmembrane region" description="Helical" evidence="1">
    <location>
        <begin position="47"/>
        <end position="69"/>
    </location>
</feature>
<gene>
    <name evidence="2" type="ORF">B0I03_103214</name>
</gene>
<comment type="caution">
    <text evidence="2">The sequence shown here is derived from an EMBL/GenBank/DDBJ whole genome shotgun (WGS) entry which is preliminary data.</text>
</comment>
<organism evidence="2 3">
    <name type="scientific">Flavobacterium aquaticum</name>
    <dbReference type="NCBI Taxonomy" id="1236486"/>
    <lineage>
        <taxon>Bacteria</taxon>
        <taxon>Pseudomonadati</taxon>
        <taxon>Bacteroidota</taxon>
        <taxon>Flavobacteriia</taxon>
        <taxon>Flavobacteriales</taxon>
        <taxon>Flavobacteriaceae</taxon>
        <taxon>Flavobacterium</taxon>
    </lineage>
</organism>
<keyword evidence="1" id="KW-1133">Transmembrane helix</keyword>
<dbReference type="AlphaFoldDB" id="A0A327YRR5"/>
<reference evidence="2 3" key="1">
    <citation type="submission" date="2018-06" db="EMBL/GenBank/DDBJ databases">
        <title>Genomic Encyclopedia of Type Strains, Phase III (KMG-III): the genomes of soil and plant-associated and newly described type strains.</title>
        <authorList>
            <person name="Whitman W."/>
        </authorList>
    </citation>
    <scope>NUCLEOTIDE SEQUENCE [LARGE SCALE GENOMIC DNA]</scope>
    <source>
        <strain evidence="2 3">CGMCC 1.12398</strain>
    </source>
</reference>
<keyword evidence="1" id="KW-0472">Membrane</keyword>
<sequence>MKLYTKILLFLLFLSLVWLYTVADLTYNTLFFESSTFLSKCIGYHAQFELIYILGVFLFVSYLALILFIKNKKLY</sequence>
<name>A0A327YRR5_9FLAO</name>